<accession>A0A7S0SNF9</accession>
<dbReference type="AlphaFoldDB" id="A0A7S0SNF9"/>
<name>A0A7S0SNF9_9CHLO</name>
<dbReference type="Pfam" id="PF00168">
    <property type="entry name" value="C2"/>
    <property type="match status" value="4"/>
</dbReference>
<evidence type="ECO:0000256" key="3">
    <source>
        <dbReference type="SAM" id="MobiDB-lite"/>
    </source>
</evidence>
<evidence type="ECO:0000259" key="4">
    <source>
        <dbReference type="PROSITE" id="PS50004"/>
    </source>
</evidence>
<dbReference type="GO" id="GO:0016020">
    <property type="term" value="C:membrane"/>
    <property type="evidence" value="ECO:0007669"/>
    <property type="project" value="TreeGrafter"/>
</dbReference>
<evidence type="ECO:0000256" key="1">
    <source>
        <dbReference type="ARBA" id="ARBA00022723"/>
    </source>
</evidence>
<dbReference type="EMBL" id="HBFC01024676">
    <property type="protein sequence ID" value="CAD8712198.1"/>
    <property type="molecule type" value="Transcribed_RNA"/>
</dbReference>
<dbReference type="PANTHER" id="PTHR45911">
    <property type="entry name" value="C2 DOMAIN-CONTAINING PROTEIN"/>
    <property type="match status" value="1"/>
</dbReference>
<proteinExistence type="predicted"/>
<feature type="region of interest" description="Disordered" evidence="3">
    <location>
        <begin position="1"/>
        <end position="27"/>
    </location>
</feature>
<dbReference type="SUPFAM" id="SSF49562">
    <property type="entry name" value="C2 domain (Calcium/lipid-binding domain, CaLB)"/>
    <property type="match status" value="3"/>
</dbReference>
<organism evidence="5">
    <name type="scientific">Mantoniella antarctica</name>
    <dbReference type="NCBI Taxonomy" id="81844"/>
    <lineage>
        <taxon>Eukaryota</taxon>
        <taxon>Viridiplantae</taxon>
        <taxon>Chlorophyta</taxon>
        <taxon>Mamiellophyceae</taxon>
        <taxon>Mamiellales</taxon>
        <taxon>Mamiellaceae</taxon>
        <taxon>Mantoniella</taxon>
    </lineage>
</organism>
<gene>
    <name evidence="5" type="ORF">MANT1106_LOCUS14885</name>
</gene>
<dbReference type="SMART" id="SM00239">
    <property type="entry name" value="C2"/>
    <property type="match status" value="3"/>
</dbReference>
<protein>
    <recommendedName>
        <fullName evidence="4">C2 domain-containing protein</fullName>
    </recommendedName>
</protein>
<feature type="domain" description="C2" evidence="4">
    <location>
        <begin position="311"/>
        <end position="444"/>
    </location>
</feature>
<feature type="compositionally biased region" description="Acidic residues" evidence="3">
    <location>
        <begin position="771"/>
        <end position="781"/>
    </location>
</feature>
<dbReference type="InterPro" id="IPR000008">
    <property type="entry name" value="C2_dom"/>
</dbReference>
<feature type="domain" description="C2" evidence="4">
    <location>
        <begin position="175"/>
        <end position="301"/>
    </location>
</feature>
<dbReference type="PROSITE" id="PS50004">
    <property type="entry name" value="C2"/>
    <property type="match status" value="3"/>
</dbReference>
<keyword evidence="1" id="KW-0479">Metal-binding</keyword>
<evidence type="ECO:0000256" key="2">
    <source>
        <dbReference type="ARBA" id="ARBA00022837"/>
    </source>
</evidence>
<feature type="compositionally biased region" description="Low complexity" evidence="3">
    <location>
        <begin position="988"/>
        <end position="999"/>
    </location>
</feature>
<sequence length="1026" mass="111863">MASMFLETGGARGAPPQQSETAMQLDAKTDSVDPWAYTYDRDGRCITRQTDWSRVASKGPRKLVVEILAARDLHSADLGGTSDPYCMLDLGASRHRTETVFRTLHPAWGERFDFVAAKELEADSVECQVFDEDRFGSHTFLGGVTIPIHAVEEGDVNVAAHWVRLQPKKLPPEPFRGTLALACYMDADVPGRLHVGVVRASSIESADFGGHSDPYVRVHLLRSGNEQVRKDDDVRRTKVLYKTLNPAWNEKFVFEHVDKQGNSQVLLELFDHDVIGADDAMAQIVLPVSTLPRARHSDRQASPTELPWQEHSGNRSVSGEVNLMIYFVDTLKTKLCVRLIKAKNIKAADMGGTSDPYVLAKLPTGVKGVRGREDQMFRTKVVFATVGPVWNHNMFFRVFPSTIKQLQDSTGSSKGFLGAVASGVYTGAEWLGSIGSCAALPTNLPDPNDKGVKKKASLLLRTVHAVGGSEIETNDVDIQQRKVVERHTVTKLGGTGGKAGKQAGISGKQIPKVGLEEVEKANVGEGINRPTTTAFCSTAQTVKGQVLELDLYDADDGGIFDRDDFLGRILIPLESVLTIAQGGDKKSLWIPWKDKHEPPVKGEICIRAYFPDPGDVPEGQQPRDLISRLDTKAAVQAGFKRRRLKEEALEMYRELESQLLIQLRYQAWPPDIAAKYARAYARHGHEHHLIPTPPEGCTIPASFFHMFETAAAAAKMVPGSTAESTNAMMQEEDARRAKEASGSGVELVEGDVETFENVDDGVAISTGFEFSSDEEGSDIENTESNPEFTGSAAMEKASIRNKQLWDVAKRVFDAKIQQTGLEKATMNTRRRWGVAKIILDTKVQQAELARINADMFKDIVSMARKLHQKERGLAEAASTPYRLHAKQGYPSRQKAVQAKKATEVREAAASAAAEATTAAAAAARVKTIPWAVVSSSASTACGRSRLGGREEVGTAAQYLSTPSETTLDGARPSAGSRKSGQDCVGTRPPSTSTSASLASKLEGSKWGAIFQNQERHYPGRGGHRPA</sequence>
<feature type="region of interest" description="Disordered" evidence="3">
    <location>
        <begin position="961"/>
        <end position="999"/>
    </location>
</feature>
<dbReference type="GO" id="GO:0005509">
    <property type="term" value="F:calcium ion binding"/>
    <property type="evidence" value="ECO:0007669"/>
    <property type="project" value="TreeGrafter"/>
</dbReference>
<dbReference type="CDD" id="cd00030">
    <property type="entry name" value="C2"/>
    <property type="match status" value="3"/>
</dbReference>
<evidence type="ECO:0000313" key="5">
    <source>
        <dbReference type="EMBL" id="CAD8712198.1"/>
    </source>
</evidence>
<dbReference type="PANTHER" id="PTHR45911:SF4">
    <property type="entry name" value="MULTIPLE C2 AND TRANSMEMBRANE DOMAIN-CONTAINING PROTEIN"/>
    <property type="match status" value="1"/>
</dbReference>
<reference evidence="5" key="1">
    <citation type="submission" date="2021-01" db="EMBL/GenBank/DDBJ databases">
        <authorList>
            <person name="Corre E."/>
            <person name="Pelletier E."/>
            <person name="Niang G."/>
            <person name="Scheremetjew M."/>
            <person name="Finn R."/>
            <person name="Kale V."/>
            <person name="Holt S."/>
            <person name="Cochrane G."/>
            <person name="Meng A."/>
            <person name="Brown T."/>
            <person name="Cohen L."/>
        </authorList>
    </citation>
    <scope>NUCLEOTIDE SEQUENCE</scope>
    <source>
        <strain evidence="5">SL-175</strain>
    </source>
</reference>
<dbReference type="InterPro" id="IPR035892">
    <property type="entry name" value="C2_domain_sf"/>
</dbReference>
<feature type="domain" description="C2" evidence="4">
    <location>
        <begin position="44"/>
        <end position="163"/>
    </location>
</feature>
<feature type="region of interest" description="Disordered" evidence="3">
    <location>
        <begin position="771"/>
        <end position="792"/>
    </location>
</feature>
<dbReference type="Gene3D" id="2.60.40.150">
    <property type="entry name" value="C2 domain"/>
    <property type="match status" value="4"/>
</dbReference>
<keyword evidence="2" id="KW-0106">Calcium</keyword>